<evidence type="ECO:0000259" key="5">
    <source>
        <dbReference type="SMART" id="SM01217"/>
    </source>
</evidence>
<comment type="caution">
    <text evidence="6">The sequence shown here is derived from an EMBL/GenBank/DDBJ whole genome shotgun (WGS) entry which is preliminary data.</text>
</comment>
<dbReference type="PRINTS" id="PR00133">
    <property type="entry name" value="GLHYDRLASE3"/>
</dbReference>
<evidence type="ECO:0000256" key="1">
    <source>
        <dbReference type="ARBA" id="ARBA00005336"/>
    </source>
</evidence>
<dbReference type="Pfam" id="PF00933">
    <property type="entry name" value="Glyco_hydro_3"/>
    <property type="match status" value="1"/>
</dbReference>
<dbReference type="InterPro" id="IPR002772">
    <property type="entry name" value="Glyco_hydro_3_C"/>
</dbReference>
<dbReference type="PROSITE" id="PS00775">
    <property type="entry name" value="GLYCOSYL_HYDROL_F3"/>
    <property type="match status" value="1"/>
</dbReference>
<keyword evidence="8" id="KW-1185">Reference proteome</keyword>
<dbReference type="GO" id="GO:0016787">
    <property type="term" value="F:hydrolase activity"/>
    <property type="evidence" value="ECO:0007669"/>
    <property type="project" value="UniProtKB-KW"/>
</dbReference>
<evidence type="ECO:0000313" key="8">
    <source>
        <dbReference type="Proteomes" id="UP000733379"/>
    </source>
</evidence>
<dbReference type="Gene3D" id="3.20.20.300">
    <property type="entry name" value="Glycoside hydrolase, family 3, N-terminal domain"/>
    <property type="match status" value="1"/>
</dbReference>
<dbReference type="SUPFAM" id="SSF52279">
    <property type="entry name" value="Beta-D-glucan exohydrolase, C-terminal domain"/>
    <property type="match status" value="1"/>
</dbReference>
<evidence type="ECO:0000256" key="2">
    <source>
        <dbReference type="ARBA" id="ARBA00022801"/>
    </source>
</evidence>
<dbReference type="Proteomes" id="UP000733379">
    <property type="component" value="Unassembled WGS sequence"/>
</dbReference>
<dbReference type="Pfam" id="PF01915">
    <property type="entry name" value="Glyco_hydro_3_C"/>
    <property type="match status" value="1"/>
</dbReference>
<dbReference type="InterPro" id="IPR050288">
    <property type="entry name" value="Cellulose_deg_GH3"/>
</dbReference>
<keyword evidence="3" id="KW-0119">Carbohydrate metabolism</keyword>
<accession>A0ABS6AWX9</accession>
<evidence type="ECO:0000313" key="7">
    <source>
        <dbReference type="EMBL" id="MBU3065637.1"/>
    </source>
</evidence>
<keyword evidence="4" id="KW-0326">Glycosidase</keyword>
<proteinExistence type="inferred from homology"/>
<dbReference type="InterPro" id="IPR036881">
    <property type="entry name" value="Glyco_hydro_3_C_sf"/>
</dbReference>
<gene>
    <name evidence="6" type="ORF">KO481_13475</name>
    <name evidence="7" type="ORF">KO481_29435</name>
</gene>
<dbReference type="PANTHER" id="PTHR42715:SF10">
    <property type="entry name" value="BETA-GLUCOSIDASE"/>
    <property type="match status" value="1"/>
</dbReference>
<evidence type="ECO:0000256" key="4">
    <source>
        <dbReference type="RuleBase" id="RU361161"/>
    </source>
</evidence>
<reference evidence="6 8" key="1">
    <citation type="submission" date="2021-06" db="EMBL/GenBank/DDBJ databases">
        <title>Actinomycetes sequencing.</title>
        <authorList>
            <person name="Shan Q."/>
        </authorList>
    </citation>
    <scope>NUCLEOTIDE SEQUENCE [LARGE SCALE GENOMIC DNA]</scope>
    <source>
        <strain evidence="6 8">NEAU-G5</strain>
    </source>
</reference>
<dbReference type="InterPro" id="IPR017853">
    <property type="entry name" value="GH"/>
</dbReference>
<sequence length="748" mass="79739">MPSTRRRSPTVHPKISELTDAEKAALCTGASYWTLAGVPRLGIEGITVADGPHGLRMQDGAVDHLGIADSRPATCLPTAAALASSFDTGLMERVGAALAAEARAEGVSVLLGPGINMKRSPLCGRNFEYFSEDPYVAGALGAAYVRGLQSGGVGASVKHFAANNQEDHRMTVSVQADERTLREIYFPAFETVIREAAPWTVMCSYNRINDTYCSENHWLLTELLRHEWDFEGLVISDWLAVNDRAAGVAAGLDLEMPHSPDGPARVLAALSSGELDRADLDRAASHVLALLDRAHAATGPSVVDPEAHHALAREAARESAVLLKNSGALPLAGTGGPLVVVGPFAESPRYQGAGSSRVVPTRLDTPLEALCATFTNRRILYYPAYDAEALSAVSGATEAIVFAGLPESAESEGFDRTTLDLPAEQTRFLDEARRRAGRLTVVVQAGSAVTLPFADHADAILFTGLSGQACGSALAELLSGGHSPSGKLAETLPIDPRHEPAYGAFPGDGHTVDYREGILIGYRWYETRGLPVAFPFGHGLTYTRFDYSDLVVAVDPAETTATVSFTITNSGDVTAAEIAQVFVADPESELMRPVHELKGFARITLEPGESRSVTVELDRRAFAYWHPGKSDWHVEGGEFVIQVAASSADIRLAQRIRLSGEPLRRPLDATAPTAAWLADPYVGPRIRAVLARGAGGRAGVLLDNPDLDRGRYETLLAMPLNRLGRIHDVGFDAAALAEIVNSAHEGNA</sequence>
<organism evidence="6 8">
    <name type="scientific">Nocardia albiluteola</name>
    <dbReference type="NCBI Taxonomy" id="2842303"/>
    <lineage>
        <taxon>Bacteria</taxon>
        <taxon>Bacillati</taxon>
        <taxon>Actinomycetota</taxon>
        <taxon>Actinomycetes</taxon>
        <taxon>Mycobacteriales</taxon>
        <taxon>Nocardiaceae</taxon>
        <taxon>Nocardia</taxon>
    </lineage>
</organism>
<dbReference type="InterPro" id="IPR036962">
    <property type="entry name" value="Glyco_hydro_3_N_sf"/>
</dbReference>
<evidence type="ECO:0000313" key="6">
    <source>
        <dbReference type="EMBL" id="MBU3062529.1"/>
    </source>
</evidence>
<dbReference type="Gene3D" id="2.60.40.10">
    <property type="entry name" value="Immunoglobulins"/>
    <property type="match status" value="1"/>
</dbReference>
<dbReference type="PANTHER" id="PTHR42715">
    <property type="entry name" value="BETA-GLUCOSIDASE"/>
    <property type="match status" value="1"/>
</dbReference>
<name>A0ABS6AWX9_9NOCA</name>
<dbReference type="InterPro" id="IPR013783">
    <property type="entry name" value="Ig-like_fold"/>
</dbReference>
<keyword evidence="2 4" id="KW-0378">Hydrolase</keyword>
<dbReference type="SMART" id="SM01217">
    <property type="entry name" value="Fn3_like"/>
    <property type="match status" value="1"/>
</dbReference>
<dbReference type="EMBL" id="JAHKNI010000004">
    <property type="protein sequence ID" value="MBU3062529.1"/>
    <property type="molecule type" value="Genomic_DNA"/>
</dbReference>
<comment type="similarity">
    <text evidence="1 4">Belongs to the glycosyl hydrolase 3 family.</text>
</comment>
<dbReference type="Gene3D" id="3.40.50.1700">
    <property type="entry name" value="Glycoside hydrolase family 3 C-terminal domain"/>
    <property type="match status" value="1"/>
</dbReference>
<dbReference type="EMBL" id="JAHKNI010000011">
    <property type="protein sequence ID" value="MBU3065637.1"/>
    <property type="molecule type" value="Genomic_DNA"/>
</dbReference>
<feature type="domain" description="Fibronectin type III-like" evidence="5">
    <location>
        <begin position="577"/>
        <end position="647"/>
    </location>
</feature>
<dbReference type="InterPro" id="IPR001764">
    <property type="entry name" value="Glyco_hydro_3_N"/>
</dbReference>
<dbReference type="SUPFAM" id="SSF51445">
    <property type="entry name" value="(Trans)glycosidases"/>
    <property type="match status" value="1"/>
</dbReference>
<dbReference type="InterPro" id="IPR019800">
    <property type="entry name" value="Glyco_hydro_3_AS"/>
</dbReference>
<evidence type="ECO:0000256" key="3">
    <source>
        <dbReference type="ARBA" id="ARBA00023277"/>
    </source>
</evidence>
<protein>
    <submittedName>
        <fullName evidence="6">Glycoside hydrolase family 3 C-terminal domain-containing protein</fullName>
    </submittedName>
</protein>
<dbReference type="InterPro" id="IPR026891">
    <property type="entry name" value="Fn3-like"/>
</dbReference>
<dbReference type="Pfam" id="PF14310">
    <property type="entry name" value="Fn3-like"/>
    <property type="match status" value="1"/>
</dbReference>